<evidence type="ECO:0000256" key="4">
    <source>
        <dbReference type="ARBA" id="ARBA00023157"/>
    </source>
</evidence>
<feature type="domain" description="EGF-like" evidence="6">
    <location>
        <begin position="140"/>
        <end position="178"/>
    </location>
</feature>
<dbReference type="OMA" id="DELCFNQ"/>
<reference evidence="7 8" key="2">
    <citation type="submission" date="2018-11" db="EMBL/GenBank/DDBJ databases">
        <authorList>
            <consortium name="Pathogen Informatics"/>
        </authorList>
    </citation>
    <scope>NUCLEOTIDE SEQUENCE [LARGE SCALE GENOMIC DNA]</scope>
</reference>
<evidence type="ECO:0000313" key="7">
    <source>
        <dbReference type="EMBL" id="VDN03056.1"/>
    </source>
</evidence>
<keyword evidence="1 5" id="KW-0245">EGF-like domain</keyword>
<dbReference type="InterPro" id="IPR009030">
    <property type="entry name" value="Growth_fac_rcpt_cys_sf"/>
</dbReference>
<dbReference type="AlphaFoldDB" id="A0A0N5CZ78"/>
<evidence type="ECO:0000256" key="5">
    <source>
        <dbReference type="PROSITE-ProRule" id="PRU00076"/>
    </source>
</evidence>
<dbReference type="InterPro" id="IPR050751">
    <property type="entry name" value="ECM_structural_protein"/>
</dbReference>
<dbReference type="STRING" id="103827.A0A0N5CZ78"/>
<keyword evidence="3" id="KW-0677">Repeat</keyword>
<dbReference type="PANTHER" id="PTHR24034:SF205">
    <property type="entry name" value="NIDOGEN"/>
    <property type="match status" value="1"/>
</dbReference>
<feature type="disulfide bond" evidence="5">
    <location>
        <begin position="216"/>
        <end position="226"/>
    </location>
</feature>
<dbReference type="InterPro" id="IPR018097">
    <property type="entry name" value="EGF_Ca-bd_CS"/>
</dbReference>
<reference evidence="9" key="1">
    <citation type="submission" date="2017-02" db="UniProtKB">
        <authorList>
            <consortium name="WormBaseParasite"/>
        </authorList>
    </citation>
    <scope>IDENTIFICATION</scope>
</reference>
<keyword evidence="8" id="KW-1185">Reference proteome</keyword>
<dbReference type="Proteomes" id="UP000276776">
    <property type="component" value="Unassembled WGS sequence"/>
</dbReference>
<evidence type="ECO:0000256" key="3">
    <source>
        <dbReference type="ARBA" id="ARBA00022737"/>
    </source>
</evidence>
<keyword evidence="2" id="KW-0732">Signal</keyword>
<dbReference type="CDD" id="cd00054">
    <property type="entry name" value="EGF_CA"/>
    <property type="match status" value="4"/>
</dbReference>
<organism evidence="9">
    <name type="scientific">Thelazia callipaeda</name>
    <name type="common">Oriental eyeworm</name>
    <name type="synonym">Parasitic nematode</name>
    <dbReference type="NCBI Taxonomy" id="103827"/>
    <lineage>
        <taxon>Eukaryota</taxon>
        <taxon>Metazoa</taxon>
        <taxon>Ecdysozoa</taxon>
        <taxon>Nematoda</taxon>
        <taxon>Chromadorea</taxon>
        <taxon>Rhabditida</taxon>
        <taxon>Spirurina</taxon>
        <taxon>Spiruromorpha</taxon>
        <taxon>Thelazioidea</taxon>
        <taxon>Thelaziidae</taxon>
        <taxon>Thelazia</taxon>
    </lineage>
</organism>
<dbReference type="InterPro" id="IPR000152">
    <property type="entry name" value="EGF-type_Asp/Asn_hydroxyl_site"/>
</dbReference>
<dbReference type="InterPro" id="IPR049883">
    <property type="entry name" value="NOTCH1_EGF-like"/>
</dbReference>
<dbReference type="SMART" id="SM00179">
    <property type="entry name" value="EGF_CA"/>
    <property type="match status" value="5"/>
</dbReference>
<dbReference type="SUPFAM" id="SSF57184">
    <property type="entry name" value="Growth factor receptor domain"/>
    <property type="match status" value="3"/>
</dbReference>
<evidence type="ECO:0000313" key="8">
    <source>
        <dbReference type="Proteomes" id="UP000276776"/>
    </source>
</evidence>
<evidence type="ECO:0000259" key="6">
    <source>
        <dbReference type="PROSITE" id="PS50026"/>
    </source>
</evidence>
<dbReference type="PROSITE" id="PS01186">
    <property type="entry name" value="EGF_2"/>
    <property type="match status" value="2"/>
</dbReference>
<dbReference type="InterPro" id="IPR000742">
    <property type="entry name" value="EGF"/>
</dbReference>
<comment type="caution">
    <text evidence="5">Lacks conserved residue(s) required for the propagation of feature annotation.</text>
</comment>
<keyword evidence="4 5" id="KW-1015">Disulfide bond</keyword>
<dbReference type="SMART" id="SM00181">
    <property type="entry name" value="EGF"/>
    <property type="match status" value="5"/>
</dbReference>
<dbReference type="InterPro" id="IPR001881">
    <property type="entry name" value="EGF-like_Ca-bd_dom"/>
</dbReference>
<dbReference type="FunFam" id="2.10.25.10:FF:000038">
    <property type="entry name" value="Fibrillin 2"/>
    <property type="match status" value="2"/>
</dbReference>
<evidence type="ECO:0000256" key="1">
    <source>
        <dbReference type="ARBA" id="ARBA00022536"/>
    </source>
</evidence>
<protein>
    <submittedName>
        <fullName evidence="9">Fibulin-1</fullName>
    </submittedName>
</protein>
<feature type="domain" description="EGF-like" evidence="6">
    <location>
        <begin position="212"/>
        <end position="249"/>
    </location>
</feature>
<dbReference type="GO" id="GO:0005509">
    <property type="term" value="F:calcium ion binding"/>
    <property type="evidence" value="ECO:0007669"/>
    <property type="project" value="InterPro"/>
</dbReference>
<feature type="disulfide bond" evidence="5">
    <location>
        <begin position="144"/>
        <end position="154"/>
    </location>
</feature>
<dbReference type="Pfam" id="PF07645">
    <property type="entry name" value="EGF_CA"/>
    <property type="match status" value="5"/>
</dbReference>
<dbReference type="PROSITE" id="PS01187">
    <property type="entry name" value="EGF_CA"/>
    <property type="match status" value="3"/>
</dbReference>
<name>A0A0N5CZ78_THECL</name>
<dbReference type="OrthoDB" id="5985519at2759"/>
<sequence>MSIGLGRTVLIKFTFRKAVSDNVRSNVLSRAELFRSVCPKGYRMKDNVCTDINECESAREICHHKSSCINTAGDYLCERTCPTGYKSGLQGDCEDIDECELGMHNCKAGSRCINKQGGFSCDASLCAEGFTRDSNGYCKDVNECEELPCGELECVNYIGSYICLCPTGFFVSSEEHCAEQSQIWTSSKTIKFNENSSICPEGYHHSDGFCKDINECVYDFPCKYKCQNTEGGYQCLCPEGYEVEDNDCKDIDECLYDPCSEEELCFNHLGSYECLSTPCPTDFHREGLSCVPNCVNCSHIPMQIHLISVPRDVPAETLLLDSTLHEYTTKSPNRTRYIVRPVSRFLRYTRFSFTVENGRIMLRNTESLHESGTYKLVIRSISKLPSNVDKIQCELIVFIAISEYDF</sequence>
<dbReference type="PROSITE" id="PS50026">
    <property type="entry name" value="EGF_3"/>
    <property type="match status" value="2"/>
</dbReference>
<proteinExistence type="predicted"/>
<evidence type="ECO:0000256" key="2">
    <source>
        <dbReference type="ARBA" id="ARBA00022729"/>
    </source>
</evidence>
<gene>
    <name evidence="7" type="ORF">TCLT_LOCUS5772</name>
</gene>
<dbReference type="PROSITE" id="PS00010">
    <property type="entry name" value="ASX_HYDROXYL"/>
    <property type="match status" value="2"/>
</dbReference>
<dbReference type="Gene3D" id="2.10.25.10">
    <property type="entry name" value="Laminin"/>
    <property type="match status" value="5"/>
</dbReference>
<accession>A0A0N5CZ78</accession>
<evidence type="ECO:0000313" key="9">
    <source>
        <dbReference type="WBParaSite" id="TCLT_0000578301-mRNA-1"/>
    </source>
</evidence>
<dbReference type="WBParaSite" id="TCLT_0000578301-mRNA-1">
    <property type="protein sequence ID" value="TCLT_0000578301-mRNA-1"/>
    <property type="gene ID" value="TCLT_0000578301"/>
</dbReference>
<dbReference type="EMBL" id="UYYF01004362">
    <property type="protein sequence ID" value="VDN03056.1"/>
    <property type="molecule type" value="Genomic_DNA"/>
</dbReference>
<dbReference type="PANTHER" id="PTHR24034">
    <property type="entry name" value="EGF-LIKE DOMAIN-CONTAINING PROTEIN"/>
    <property type="match status" value="1"/>
</dbReference>